<dbReference type="PRINTS" id="PR01755">
    <property type="entry name" value="SECFTRNLCASE"/>
</dbReference>
<dbReference type="SUPFAM" id="SSF82866">
    <property type="entry name" value="Multidrug efflux transporter AcrB transmembrane domain"/>
    <property type="match status" value="1"/>
</dbReference>
<dbReference type="GO" id="GO:0065002">
    <property type="term" value="P:intracellular protein transmembrane transport"/>
    <property type="evidence" value="ECO:0007669"/>
    <property type="project" value="UniProtKB-UniRule"/>
</dbReference>
<feature type="region of interest" description="Disordered" evidence="10">
    <location>
        <begin position="346"/>
        <end position="417"/>
    </location>
</feature>
<reference evidence="12 13" key="1">
    <citation type="submission" date="2018-11" db="EMBL/GenBank/DDBJ databases">
        <title>Sequencing the genomes of 1000 actinobacteria strains.</title>
        <authorList>
            <person name="Klenk H.-P."/>
        </authorList>
    </citation>
    <scope>NUCLEOTIDE SEQUENCE [LARGE SCALE GENOMIC DNA]</scope>
    <source>
        <strain evidence="12 13">DSM 12652</strain>
    </source>
</reference>
<evidence type="ECO:0000256" key="1">
    <source>
        <dbReference type="ARBA" id="ARBA00004651"/>
    </source>
</evidence>
<feature type="transmembrane region" description="Helical" evidence="9">
    <location>
        <begin position="201"/>
        <end position="222"/>
    </location>
</feature>
<gene>
    <name evidence="9" type="primary">secF</name>
    <name evidence="12" type="ORF">EDD33_1414</name>
</gene>
<feature type="transmembrane region" description="Helical" evidence="9">
    <location>
        <begin position="175"/>
        <end position="195"/>
    </location>
</feature>
<protein>
    <recommendedName>
        <fullName evidence="9">Protein-export membrane protein SecF</fullName>
    </recommendedName>
</protein>
<dbReference type="AlphaFoldDB" id="A0A3N2CSS2"/>
<comment type="function">
    <text evidence="9">Part of the Sec protein translocase complex. Interacts with the SecYEG preprotein conducting channel. SecDF uses the proton motive force (PMF) to complete protein translocation after the ATP-dependent function of SecA.</text>
</comment>
<evidence type="ECO:0000256" key="6">
    <source>
        <dbReference type="ARBA" id="ARBA00022989"/>
    </source>
</evidence>
<dbReference type="PANTHER" id="PTHR30081">
    <property type="entry name" value="PROTEIN-EXPORT MEMBRANE PROTEIN SEC"/>
    <property type="match status" value="1"/>
</dbReference>
<comment type="caution">
    <text evidence="12">The sequence shown here is derived from an EMBL/GenBank/DDBJ whole genome shotgun (WGS) entry which is preliminary data.</text>
</comment>
<evidence type="ECO:0000313" key="13">
    <source>
        <dbReference type="Proteomes" id="UP000281738"/>
    </source>
</evidence>
<feature type="domain" description="Protein export membrane protein SecD/SecF C-terminal" evidence="11">
    <location>
        <begin position="128"/>
        <end position="311"/>
    </location>
</feature>
<evidence type="ECO:0000256" key="10">
    <source>
        <dbReference type="SAM" id="MobiDB-lite"/>
    </source>
</evidence>
<dbReference type="EMBL" id="RKHO01000001">
    <property type="protein sequence ID" value="ROR90569.1"/>
    <property type="molecule type" value="Genomic_DNA"/>
</dbReference>
<keyword evidence="8 9" id="KW-0472">Membrane</keyword>
<keyword evidence="13" id="KW-1185">Reference proteome</keyword>
<keyword evidence="2 9" id="KW-0813">Transport</keyword>
<dbReference type="HAMAP" id="MF_01464_B">
    <property type="entry name" value="SecF_B"/>
    <property type="match status" value="1"/>
</dbReference>
<keyword evidence="4 9" id="KW-0812">Transmembrane</keyword>
<dbReference type="NCBIfam" id="TIGR00966">
    <property type="entry name" value="transloc_SecF"/>
    <property type="match status" value="1"/>
</dbReference>
<dbReference type="InterPro" id="IPR005665">
    <property type="entry name" value="SecF_bac"/>
</dbReference>
<evidence type="ECO:0000256" key="2">
    <source>
        <dbReference type="ARBA" id="ARBA00022448"/>
    </source>
</evidence>
<feature type="transmembrane region" description="Helical" evidence="9">
    <location>
        <begin position="259"/>
        <end position="278"/>
    </location>
</feature>
<evidence type="ECO:0000256" key="5">
    <source>
        <dbReference type="ARBA" id="ARBA00022927"/>
    </source>
</evidence>
<feature type="transmembrane region" description="Helical" evidence="9">
    <location>
        <begin position="25"/>
        <end position="44"/>
    </location>
</feature>
<keyword evidence="7 9" id="KW-0811">Translocation</keyword>
<feature type="compositionally biased region" description="Low complexity" evidence="10">
    <location>
        <begin position="346"/>
        <end position="356"/>
    </location>
</feature>
<dbReference type="InterPro" id="IPR055344">
    <property type="entry name" value="SecD_SecF_C_bact"/>
</dbReference>
<keyword evidence="5 9" id="KW-0653">Protein transport</keyword>
<dbReference type="InterPro" id="IPR022645">
    <property type="entry name" value="SecD/SecF_bac"/>
</dbReference>
<feature type="transmembrane region" description="Helical" evidence="9">
    <location>
        <begin position="284"/>
        <end position="308"/>
    </location>
</feature>
<evidence type="ECO:0000256" key="7">
    <source>
        <dbReference type="ARBA" id="ARBA00023010"/>
    </source>
</evidence>
<dbReference type="GO" id="GO:0006605">
    <property type="term" value="P:protein targeting"/>
    <property type="evidence" value="ECO:0007669"/>
    <property type="project" value="UniProtKB-UniRule"/>
</dbReference>
<comment type="subcellular location">
    <subcellularLocation>
        <location evidence="1 9">Cell membrane</location>
        <topology evidence="1 9">Multi-pass membrane protein</topology>
    </subcellularLocation>
</comment>
<dbReference type="PANTHER" id="PTHR30081:SF8">
    <property type="entry name" value="PROTEIN TRANSLOCASE SUBUNIT SECF"/>
    <property type="match status" value="1"/>
</dbReference>
<keyword evidence="6 9" id="KW-1133">Transmembrane helix</keyword>
<dbReference type="Proteomes" id="UP000281738">
    <property type="component" value="Unassembled WGS sequence"/>
</dbReference>
<dbReference type="Gene3D" id="1.20.1640.10">
    <property type="entry name" value="Multidrug efflux transporter AcrB transmembrane domain"/>
    <property type="match status" value="1"/>
</dbReference>
<evidence type="ECO:0000259" key="11">
    <source>
        <dbReference type="Pfam" id="PF02355"/>
    </source>
</evidence>
<dbReference type="GO" id="GO:0005886">
    <property type="term" value="C:plasma membrane"/>
    <property type="evidence" value="ECO:0007669"/>
    <property type="project" value="UniProtKB-SubCell"/>
</dbReference>
<dbReference type="InterPro" id="IPR048634">
    <property type="entry name" value="SecD_SecF_C"/>
</dbReference>
<dbReference type="Pfam" id="PF02355">
    <property type="entry name" value="SecD_SecF_C"/>
    <property type="match status" value="1"/>
</dbReference>
<organism evidence="12 13">
    <name type="scientific">Nocardioides aurantiacus</name>
    <dbReference type="NCBI Taxonomy" id="86796"/>
    <lineage>
        <taxon>Bacteria</taxon>
        <taxon>Bacillati</taxon>
        <taxon>Actinomycetota</taxon>
        <taxon>Actinomycetes</taxon>
        <taxon>Propionibacteriales</taxon>
        <taxon>Nocardioidaceae</taxon>
        <taxon>Nocardioides</taxon>
    </lineage>
</organism>
<evidence type="ECO:0000256" key="4">
    <source>
        <dbReference type="ARBA" id="ARBA00022692"/>
    </source>
</evidence>
<dbReference type="InterPro" id="IPR022646">
    <property type="entry name" value="SecD/SecF_CS"/>
</dbReference>
<comment type="similarity">
    <text evidence="9">Belongs to the SecD/SecF family. SecF subfamily.</text>
</comment>
<keyword evidence="3 9" id="KW-1003">Cell membrane</keyword>
<sequence length="417" mass="44626">MGRMSRLGNRLYEGETSIDFVGRKWLWYAISGVIVVIAFAGVLIRPLNFGIEFEGGVEYQVNLPANEVTQENADVIRSAVADTGLDAASAPIVNTSGTDSIRVQTEEMTNDQATEVRDAIAEAVGVDARSDISTQEVGASWGQQVAERALLGLVVFLVLVVLFIWAYMREWKMSVAALVALAHDLVITIGIYAISGFEVTPATVTGVLTILGFSLYDTVVVFDKVKENTRTTKGSRRTYAEQANLAVNQTLVRSINTSIVALLPVGAILYVGVATLGTGALKDLALSLFVGMAAGAYSSIFIATPLAVHLKQGEKEIKVSDARAKARSRRSVDRYADVPVFHEGMPAVDDGAAYDPDGPDAEPEDDRAAAAPVRAPARRPEASGSGRVVPDAHSPLRDGGAAKRSQPTRQPRSKRQK</sequence>
<evidence type="ECO:0000256" key="3">
    <source>
        <dbReference type="ARBA" id="ARBA00022475"/>
    </source>
</evidence>
<evidence type="ECO:0000313" key="12">
    <source>
        <dbReference type="EMBL" id="ROR90569.1"/>
    </source>
</evidence>
<dbReference type="GO" id="GO:0015450">
    <property type="term" value="F:protein-transporting ATPase activity"/>
    <property type="evidence" value="ECO:0007669"/>
    <property type="project" value="InterPro"/>
</dbReference>
<dbReference type="OrthoDB" id="9774769at2"/>
<name>A0A3N2CSS2_9ACTN</name>
<proteinExistence type="inferred from homology"/>
<dbReference type="GO" id="GO:0043952">
    <property type="term" value="P:protein transport by the Sec complex"/>
    <property type="evidence" value="ECO:0007669"/>
    <property type="project" value="UniProtKB-UniRule"/>
</dbReference>
<evidence type="ECO:0000256" key="9">
    <source>
        <dbReference type="HAMAP-Rule" id="MF_01464"/>
    </source>
</evidence>
<dbReference type="Pfam" id="PF07549">
    <property type="entry name" value="Sec_GG"/>
    <property type="match status" value="1"/>
</dbReference>
<dbReference type="NCBIfam" id="TIGR00916">
    <property type="entry name" value="2A0604s01"/>
    <property type="match status" value="1"/>
</dbReference>
<evidence type="ECO:0000256" key="8">
    <source>
        <dbReference type="ARBA" id="ARBA00023136"/>
    </source>
</evidence>
<comment type="subunit">
    <text evidence="9">Forms a complex with SecD. Part of the essential Sec protein translocation apparatus which comprises SecA, SecYEG and auxiliary proteins SecDF. Other proteins may also be involved.</text>
</comment>
<dbReference type="RefSeq" id="WP_123389696.1">
    <property type="nucleotide sequence ID" value="NZ_RKHO01000001.1"/>
</dbReference>
<accession>A0A3N2CSS2</accession>
<dbReference type="InterPro" id="IPR022813">
    <property type="entry name" value="SecD/SecF_arch_bac"/>
</dbReference>
<feature type="transmembrane region" description="Helical" evidence="9">
    <location>
        <begin position="149"/>
        <end position="168"/>
    </location>
</feature>